<dbReference type="GO" id="GO:0000270">
    <property type="term" value="P:peptidoglycan metabolic process"/>
    <property type="evidence" value="ECO:0007669"/>
    <property type="project" value="UniProtKB-UniRule"/>
</dbReference>
<evidence type="ECO:0000256" key="1">
    <source>
        <dbReference type="ARBA" id="ARBA00022729"/>
    </source>
</evidence>
<keyword evidence="2 4" id="KW-0456">Lyase</keyword>
<keyword evidence="8" id="KW-0449">Lipoprotein</keyword>
<evidence type="ECO:0000256" key="3">
    <source>
        <dbReference type="ARBA" id="ARBA00023316"/>
    </source>
</evidence>
<dbReference type="InterPro" id="IPR036908">
    <property type="entry name" value="RlpA-like_sf"/>
</dbReference>
<dbReference type="PANTHER" id="PTHR34183">
    <property type="entry name" value="ENDOLYTIC PEPTIDOGLYCAN TRANSGLYCOSYLASE RLPA"/>
    <property type="match status" value="1"/>
</dbReference>
<dbReference type="InterPro" id="IPR009009">
    <property type="entry name" value="RlpA-like_DPBB"/>
</dbReference>
<evidence type="ECO:0000256" key="2">
    <source>
        <dbReference type="ARBA" id="ARBA00023239"/>
    </source>
</evidence>
<dbReference type="CDD" id="cd22268">
    <property type="entry name" value="DPBB_RlpA-like"/>
    <property type="match status" value="1"/>
</dbReference>
<organism evidence="8 9">
    <name type="scientific">Kingella denitrificans ATCC 33394</name>
    <dbReference type="NCBI Taxonomy" id="888741"/>
    <lineage>
        <taxon>Bacteria</taxon>
        <taxon>Pseudomonadati</taxon>
        <taxon>Pseudomonadota</taxon>
        <taxon>Betaproteobacteria</taxon>
        <taxon>Neisseriales</taxon>
        <taxon>Neisseriaceae</taxon>
        <taxon>Kingella</taxon>
    </lineage>
</organism>
<comment type="function">
    <text evidence="4">Lytic transglycosylase with a strong preference for naked glycan strands that lack stem peptides.</text>
</comment>
<dbReference type="InterPro" id="IPR036680">
    <property type="entry name" value="SPOR-like_sf"/>
</dbReference>
<evidence type="ECO:0000256" key="5">
    <source>
        <dbReference type="RuleBase" id="RU003495"/>
    </source>
</evidence>
<evidence type="ECO:0000313" key="8">
    <source>
        <dbReference type="EMBL" id="EGC17007.1"/>
    </source>
</evidence>
<reference evidence="8 9" key="1">
    <citation type="submission" date="2011-01" db="EMBL/GenBank/DDBJ databases">
        <authorList>
            <person name="Muzny D."/>
            <person name="Qin X."/>
            <person name="Deng J."/>
            <person name="Jiang H."/>
            <person name="Liu Y."/>
            <person name="Qu J."/>
            <person name="Song X.-Z."/>
            <person name="Zhang L."/>
            <person name="Thornton R."/>
            <person name="Coyle M."/>
            <person name="Francisco L."/>
            <person name="Jackson L."/>
            <person name="Javaid M."/>
            <person name="Korchina V."/>
            <person name="Kovar C."/>
            <person name="Mata R."/>
            <person name="Mathew T."/>
            <person name="Ngo R."/>
            <person name="Nguyen L."/>
            <person name="Nguyen N."/>
            <person name="Okwuonu G."/>
            <person name="Ongeri F."/>
            <person name="Pham C."/>
            <person name="Simmons D."/>
            <person name="Wilczek-Boney K."/>
            <person name="Hale W."/>
            <person name="Jakkamsetti A."/>
            <person name="Pham P."/>
            <person name="Ruth R."/>
            <person name="San Lucas F."/>
            <person name="Warren J."/>
            <person name="Zhang J."/>
            <person name="Zhao Z."/>
            <person name="Zhou C."/>
            <person name="Zhu D."/>
            <person name="Lee S."/>
            <person name="Bess C."/>
            <person name="Blankenburg K."/>
            <person name="Forbes L."/>
            <person name="Fu Q."/>
            <person name="Gubbala S."/>
            <person name="Hirani K."/>
            <person name="Jayaseelan J.C."/>
            <person name="Lara F."/>
            <person name="Munidasa M."/>
            <person name="Palculict T."/>
            <person name="Patil S."/>
            <person name="Pu L.-L."/>
            <person name="Saada N."/>
            <person name="Tang L."/>
            <person name="Weissenberger G."/>
            <person name="Zhu Y."/>
            <person name="Hemphill L."/>
            <person name="Shang Y."/>
            <person name="Youmans B."/>
            <person name="Ayvaz T."/>
            <person name="Ross M."/>
            <person name="Santibanez J."/>
            <person name="Aqrawi P."/>
            <person name="Gross S."/>
            <person name="Joshi V."/>
            <person name="Fowler G."/>
            <person name="Nazareth L."/>
            <person name="Reid J."/>
            <person name="Worley K."/>
            <person name="Petrosino J."/>
            <person name="Highlander S."/>
            <person name="Gibbs R."/>
        </authorList>
    </citation>
    <scope>NUCLEOTIDE SEQUENCE [LARGE SCALE GENOMIC DNA]</scope>
    <source>
        <strain evidence="8 9">ATCC 33394</strain>
    </source>
</reference>
<comment type="similarity">
    <text evidence="4 5">Belongs to the RlpA family.</text>
</comment>
<dbReference type="AlphaFoldDB" id="F0F086"/>
<keyword evidence="3 4" id="KW-0961">Cell wall biogenesis/degradation</keyword>
<dbReference type="HOGENOM" id="CLU_042923_3_4_4"/>
<sequence length="245" mass="26974">MCAAGCSTNSTANAQTASGRNQVVRAEKLHPTANLSYKVAGVRYQPRKNVEGFTQTGRASWYGVPFHGRRTSNGERYDMNKLTAAHPTLPIPSYARVTNLANGRTVVVRINDRGPFHGNRVMDLSRAAAQQLGFVNAGTANVRVEALRAGDSYSAPRVQMAENKSGAAARNNGNPDIFVNVRSFAQASDARAFMRVAQRHLSRQNEGHRTVMVKQQGGGYTVRIGPFREQQRADEIHRRLKQEII</sequence>
<dbReference type="PROSITE" id="PS51724">
    <property type="entry name" value="SPOR"/>
    <property type="match status" value="1"/>
</dbReference>
<feature type="domain" description="SPOR" evidence="7">
    <location>
        <begin position="171"/>
        <end position="245"/>
    </location>
</feature>
<dbReference type="GO" id="GO:0008932">
    <property type="term" value="F:lytic endotransglycosylase activity"/>
    <property type="evidence" value="ECO:0007669"/>
    <property type="project" value="UniProtKB-UniRule"/>
</dbReference>
<dbReference type="SUPFAM" id="SSF50685">
    <property type="entry name" value="Barwin-like endoglucanases"/>
    <property type="match status" value="1"/>
</dbReference>
<proteinExistence type="inferred from homology"/>
<keyword evidence="1" id="KW-0732">Signal</keyword>
<dbReference type="Pfam" id="PF05036">
    <property type="entry name" value="SPOR"/>
    <property type="match status" value="1"/>
</dbReference>
<evidence type="ECO:0000256" key="4">
    <source>
        <dbReference type="HAMAP-Rule" id="MF_02071"/>
    </source>
</evidence>
<dbReference type="GO" id="GO:0071555">
    <property type="term" value="P:cell wall organization"/>
    <property type="evidence" value="ECO:0007669"/>
    <property type="project" value="UniProtKB-KW"/>
</dbReference>
<comment type="caution">
    <text evidence="8">The sequence shown here is derived from an EMBL/GenBank/DDBJ whole genome shotgun (WGS) entry which is preliminary data.</text>
</comment>
<accession>F0F086</accession>
<dbReference type="InterPro" id="IPR007730">
    <property type="entry name" value="SPOR-like_dom"/>
</dbReference>
<evidence type="ECO:0000259" key="7">
    <source>
        <dbReference type="PROSITE" id="PS51724"/>
    </source>
</evidence>
<protein>
    <recommendedName>
        <fullName evidence="4">Endolytic peptidoglycan transglycosylase RlpA</fullName>
        <ecNumber evidence="4">4.2.2.-</ecNumber>
    </recommendedName>
</protein>
<name>F0F086_9NEIS</name>
<dbReference type="EMBL" id="AEWV01000024">
    <property type="protein sequence ID" value="EGC17007.1"/>
    <property type="molecule type" value="Genomic_DNA"/>
</dbReference>
<dbReference type="SUPFAM" id="SSF110997">
    <property type="entry name" value="Sporulation related repeat"/>
    <property type="match status" value="1"/>
</dbReference>
<dbReference type="PANTHER" id="PTHR34183:SF1">
    <property type="entry name" value="ENDOLYTIC PEPTIDOGLYCAN TRANSGLYCOSYLASE RLPA"/>
    <property type="match status" value="1"/>
</dbReference>
<dbReference type="Gene3D" id="2.40.40.10">
    <property type="entry name" value="RlpA-like domain"/>
    <property type="match status" value="1"/>
</dbReference>
<dbReference type="STRING" id="888741.HMPREF9098_1520"/>
<dbReference type="Proteomes" id="UP000004088">
    <property type="component" value="Unassembled WGS sequence"/>
</dbReference>
<dbReference type="HAMAP" id="MF_02071">
    <property type="entry name" value="RlpA"/>
    <property type="match status" value="1"/>
</dbReference>
<evidence type="ECO:0000313" key="9">
    <source>
        <dbReference type="Proteomes" id="UP000004088"/>
    </source>
</evidence>
<dbReference type="InterPro" id="IPR012997">
    <property type="entry name" value="RplA"/>
</dbReference>
<evidence type="ECO:0000256" key="6">
    <source>
        <dbReference type="SAM" id="MobiDB-lite"/>
    </source>
</evidence>
<gene>
    <name evidence="4" type="primary">rlpA</name>
    <name evidence="8" type="ORF">HMPREF9098_1520</name>
</gene>
<feature type="region of interest" description="Disordered" evidence="6">
    <location>
        <begin position="1"/>
        <end position="20"/>
    </location>
</feature>
<dbReference type="InterPro" id="IPR034718">
    <property type="entry name" value="RlpA"/>
</dbReference>
<dbReference type="FunFam" id="2.40.40.10:FF:000003">
    <property type="entry name" value="Endolytic peptidoglycan transglycosylase RlpA"/>
    <property type="match status" value="1"/>
</dbReference>
<keyword evidence="9" id="KW-1185">Reference proteome</keyword>
<dbReference type="Pfam" id="PF03330">
    <property type="entry name" value="DPBB_1"/>
    <property type="match status" value="1"/>
</dbReference>
<dbReference type="EC" id="4.2.2.-" evidence="4"/>
<dbReference type="NCBIfam" id="TIGR00413">
    <property type="entry name" value="rlpA"/>
    <property type="match status" value="1"/>
</dbReference>
<dbReference type="Gene3D" id="3.30.70.1070">
    <property type="entry name" value="Sporulation related repeat"/>
    <property type="match status" value="1"/>
</dbReference>
<dbReference type="GO" id="GO:0042834">
    <property type="term" value="F:peptidoglycan binding"/>
    <property type="evidence" value="ECO:0007669"/>
    <property type="project" value="InterPro"/>
</dbReference>